<keyword evidence="1" id="KW-0378">Hydrolase</keyword>
<evidence type="ECO:0000259" key="3">
    <source>
        <dbReference type="Pfam" id="PF14214"/>
    </source>
</evidence>
<comment type="caution">
    <text evidence="4">The sequence shown here is derived from an EMBL/GenBank/DDBJ whole genome shotgun (WGS) entry which is preliminary data.</text>
</comment>
<comment type="catalytic activity">
    <reaction evidence="1">
        <text>ATP + H2O = ADP + phosphate + H(+)</text>
        <dbReference type="Rhea" id="RHEA:13065"/>
        <dbReference type="ChEBI" id="CHEBI:15377"/>
        <dbReference type="ChEBI" id="CHEBI:15378"/>
        <dbReference type="ChEBI" id="CHEBI:30616"/>
        <dbReference type="ChEBI" id="CHEBI:43474"/>
        <dbReference type="ChEBI" id="CHEBI:456216"/>
        <dbReference type="EC" id="5.6.2.3"/>
    </reaction>
</comment>
<reference evidence="4" key="2">
    <citation type="submission" date="2022-01" db="EMBL/GenBank/DDBJ databases">
        <authorList>
            <person name="Yamashiro T."/>
            <person name="Shiraishi A."/>
            <person name="Satake H."/>
            <person name="Nakayama K."/>
        </authorList>
    </citation>
    <scope>NUCLEOTIDE SEQUENCE</scope>
</reference>
<evidence type="ECO:0000256" key="1">
    <source>
        <dbReference type="RuleBase" id="RU363044"/>
    </source>
</evidence>
<sequence length="527" mass="60390">MSEYPHLAASDRADVVCRVFEQKIQALVAFLKEECIFGNLTGVLYTVEFQKRGLPHCHTLLWVDSASRIRIAKDVDQFISAELPYPRIDPEGYNVVSELMMHGPCGAVSSSAPCMKGDKCSKKFPQKFNQKTFFNENGHVHYRRRDTTHINVEYCGWSMLIKYLFKYISKAIDRVFVRVSRPIGESSTGTAPSPQVIDEIQNYVEGRFICAHEVYWRIFKFDIHRREPAVQILAVYLKDMRRITFRDKDRLESVIDFPGKKSTTLTEWFVFNEANEMGRHLSYLDFPSEFVWYSDRKSWSPWKNSKSSIGRLAYVHPTSGELFFLRMLLCHQKGCKDFWEVQTVKGIFYPTYKSACQALGLLGDDKEWEIAFEEACGSATPEELLSERVQIPDYHLNDDSLQGYTLYEMELIFVYGHGGTGKTFLWKTIISSLRSEGKIVLAVASSGIASLLLPSGRTAHSRFKLPLELTEESLCRITKNTQLGKLLADANLIIWDEAPMNDHRCFEALDRSLRDIVDKTSSLFGGK</sequence>
<keyword evidence="1" id="KW-0234">DNA repair</keyword>
<evidence type="ECO:0000313" key="5">
    <source>
        <dbReference type="Proteomes" id="UP001151760"/>
    </source>
</evidence>
<dbReference type="Pfam" id="PF05970">
    <property type="entry name" value="PIF1"/>
    <property type="match status" value="1"/>
</dbReference>
<dbReference type="Gene3D" id="3.40.50.300">
    <property type="entry name" value="P-loop containing nucleotide triphosphate hydrolases"/>
    <property type="match status" value="1"/>
</dbReference>
<dbReference type="PANTHER" id="PTHR10492">
    <property type="match status" value="1"/>
</dbReference>
<dbReference type="EMBL" id="BQNB010021303">
    <property type="protein sequence ID" value="GJU04975.1"/>
    <property type="molecule type" value="Genomic_DNA"/>
</dbReference>
<dbReference type="PANTHER" id="PTHR10492:SF96">
    <property type="entry name" value="ATP-DEPENDENT DNA HELICASE"/>
    <property type="match status" value="1"/>
</dbReference>
<reference evidence="4" key="1">
    <citation type="journal article" date="2022" name="Int. J. Mol. Sci.">
        <title>Draft Genome of Tanacetum Coccineum: Genomic Comparison of Closely Related Tanacetum-Family Plants.</title>
        <authorList>
            <person name="Yamashiro T."/>
            <person name="Shiraishi A."/>
            <person name="Nakayama K."/>
            <person name="Satake H."/>
        </authorList>
    </citation>
    <scope>NUCLEOTIDE SEQUENCE</scope>
</reference>
<dbReference type="EC" id="5.6.2.3" evidence="1"/>
<keyword evidence="1" id="KW-0227">DNA damage</keyword>
<accession>A0ABQ5IZ03</accession>
<organism evidence="4 5">
    <name type="scientific">Tanacetum coccineum</name>
    <dbReference type="NCBI Taxonomy" id="301880"/>
    <lineage>
        <taxon>Eukaryota</taxon>
        <taxon>Viridiplantae</taxon>
        <taxon>Streptophyta</taxon>
        <taxon>Embryophyta</taxon>
        <taxon>Tracheophyta</taxon>
        <taxon>Spermatophyta</taxon>
        <taxon>Magnoliopsida</taxon>
        <taxon>eudicotyledons</taxon>
        <taxon>Gunneridae</taxon>
        <taxon>Pentapetalae</taxon>
        <taxon>asterids</taxon>
        <taxon>campanulids</taxon>
        <taxon>Asterales</taxon>
        <taxon>Asteraceae</taxon>
        <taxon>Asteroideae</taxon>
        <taxon>Anthemideae</taxon>
        <taxon>Anthemidinae</taxon>
        <taxon>Tanacetum</taxon>
    </lineage>
</organism>
<dbReference type="SUPFAM" id="SSF52540">
    <property type="entry name" value="P-loop containing nucleoside triphosphate hydrolases"/>
    <property type="match status" value="1"/>
</dbReference>
<evidence type="ECO:0000259" key="2">
    <source>
        <dbReference type="Pfam" id="PF05970"/>
    </source>
</evidence>
<keyword evidence="1 4" id="KW-0347">Helicase</keyword>
<keyword evidence="5" id="KW-1185">Reference proteome</keyword>
<dbReference type="GO" id="GO:0004386">
    <property type="term" value="F:helicase activity"/>
    <property type="evidence" value="ECO:0007669"/>
    <property type="project" value="UniProtKB-KW"/>
</dbReference>
<keyword evidence="1" id="KW-0233">DNA recombination</keyword>
<name>A0ABQ5IZ03_9ASTR</name>
<feature type="domain" description="DNA helicase Pif1-like DEAD-box helicase" evidence="2">
    <location>
        <begin position="410"/>
        <end position="527"/>
    </location>
</feature>
<dbReference type="InterPro" id="IPR025476">
    <property type="entry name" value="Helitron_helicase-like"/>
</dbReference>
<keyword evidence="1" id="KW-0547">Nucleotide-binding</keyword>
<dbReference type="Pfam" id="PF14214">
    <property type="entry name" value="Helitron_like_N"/>
    <property type="match status" value="1"/>
</dbReference>
<keyword evidence="1" id="KW-0067">ATP-binding</keyword>
<dbReference type="InterPro" id="IPR027417">
    <property type="entry name" value="P-loop_NTPase"/>
</dbReference>
<gene>
    <name evidence="4" type="ORF">Tco_1121405</name>
</gene>
<dbReference type="InterPro" id="IPR010285">
    <property type="entry name" value="DNA_helicase_pif1-like_DEAD"/>
</dbReference>
<proteinExistence type="inferred from homology"/>
<comment type="cofactor">
    <cofactor evidence="1">
        <name>Mg(2+)</name>
        <dbReference type="ChEBI" id="CHEBI:18420"/>
    </cofactor>
</comment>
<comment type="similarity">
    <text evidence="1">Belongs to the helicase family.</text>
</comment>
<evidence type="ECO:0000313" key="4">
    <source>
        <dbReference type="EMBL" id="GJU04975.1"/>
    </source>
</evidence>
<protein>
    <recommendedName>
        <fullName evidence="1">ATP-dependent DNA helicase</fullName>
        <ecNumber evidence="1">5.6.2.3</ecNumber>
    </recommendedName>
</protein>
<feature type="domain" description="Helitron helicase-like" evidence="3">
    <location>
        <begin position="8"/>
        <end position="61"/>
    </location>
</feature>
<dbReference type="Proteomes" id="UP001151760">
    <property type="component" value="Unassembled WGS sequence"/>
</dbReference>